<feature type="compositionally biased region" description="Polar residues" evidence="1">
    <location>
        <begin position="108"/>
        <end position="118"/>
    </location>
</feature>
<dbReference type="SUPFAM" id="SSF52266">
    <property type="entry name" value="SGNH hydrolase"/>
    <property type="match status" value="1"/>
</dbReference>
<protein>
    <submittedName>
        <fullName evidence="2">Uncharacterized protein</fullName>
    </submittedName>
</protein>
<dbReference type="Gene3D" id="3.40.50.1110">
    <property type="entry name" value="SGNH hydrolase"/>
    <property type="match status" value="1"/>
</dbReference>
<sequence>LNESLNTNVVVVDLPMRYDLPSWSVVNKEITRTNKRLAELCEQHQNVKLVKASEALRHSHTRHGQHLNQKGKRWLSKLIAERVASSLSGERGVLQQPANVQPPPPGTETLSENSTLPDTTLHPDQIPKPPT</sequence>
<name>A0A1B6FMZ6_9HEMI</name>
<evidence type="ECO:0000256" key="1">
    <source>
        <dbReference type="SAM" id="MobiDB-lite"/>
    </source>
</evidence>
<feature type="non-terminal residue" evidence="2">
    <location>
        <position position="131"/>
    </location>
</feature>
<feature type="region of interest" description="Disordered" evidence="1">
    <location>
        <begin position="88"/>
        <end position="131"/>
    </location>
</feature>
<dbReference type="AlphaFoldDB" id="A0A1B6FMZ6"/>
<feature type="non-terminal residue" evidence="2">
    <location>
        <position position="1"/>
    </location>
</feature>
<dbReference type="InterPro" id="IPR036514">
    <property type="entry name" value="SGNH_hydro_sf"/>
</dbReference>
<accession>A0A1B6FMZ6</accession>
<evidence type="ECO:0000313" key="2">
    <source>
        <dbReference type="EMBL" id="JAS51529.1"/>
    </source>
</evidence>
<gene>
    <name evidence="2" type="ORF">g.50506</name>
</gene>
<dbReference type="EMBL" id="GECZ01018240">
    <property type="protein sequence ID" value="JAS51529.1"/>
    <property type="molecule type" value="Transcribed_RNA"/>
</dbReference>
<organism evidence="2">
    <name type="scientific">Cuerna arida</name>
    <dbReference type="NCBI Taxonomy" id="1464854"/>
    <lineage>
        <taxon>Eukaryota</taxon>
        <taxon>Metazoa</taxon>
        <taxon>Ecdysozoa</taxon>
        <taxon>Arthropoda</taxon>
        <taxon>Hexapoda</taxon>
        <taxon>Insecta</taxon>
        <taxon>Pterygota</taxon>
        <taxon>Neoptera</taxon>
        <taxon>Paraneoptera</taxon>
        <taxon>Hemiptera</taxon>
        <taxon>Auchenorrhyncha</taxon>
        <taxon>Membracoidea</taxon>
        <taxon>Cicadellidae</taxon>
        <taxon>Cicadellinae</taxon>
        <taxon>Proconiini</taxon>
        <taxon>Cuerna</taxon>
    </lineage>
</organism>
<reference evidence="2" key="1">
    <citation type="submission" date="2015-11" db="EMBL/GenBank/DDBJ databases">
        <title>De novo transcriptome assembly of four potential Pierce s Disease insect vectors from Arizona vineyards.</title>
        <authorList>
            <person name="Tassone E.E."/>
        </authorList>
    </citation>
    <scope>NUCLEOTIDE SEQUENCE</scope>
</reference>
<proteinExistence type="predicted"/>